<reference evidence="4" key="3">
    <citation type="submission" date="2025-08" db="UniProtKB">
        <authorList>
            <consortium name="RefSeq"/>
        </authorList>
    </citation>
    <scope>IDENTIFICATION</scope>
    <source>
        <strain evidence="4">CBS 342.82</strain>
    </source>
</reference>
<name>A0A6J3MBA9_9PEZI</name>
<feature type="region of interest" description="Disordered" evidence="1">
    <location>
        <begin position="414"/>
        <end position="448"/>
    </location>
</feature>
<reference evidence="4" key="1">
    <citation type="submission" date="2020-01" db="EMBL/GenBank/DDBJ databases">
        <authorList>
            <consortium name="DOE Joint Genome Institute"/>
            <person name="Haridas S."/>
            <person name="Albert R."/>
            <person name="Binder M."/>
            <person name="Bloem J."/>
            <person name="Labutti K."/>
            <person name="Salamov A."/>
            <person name="Andreopoulos B."/>
            <person name="Baker S.E."/>
            <person name="Barry K."/>
            <person name="Bills G."/>
            <person name="Bluhm B.H."/>
            <person name="Cannon C."/>
            <person name="Castanera R."/>
            <person name="Culley D.E."/>
            <person name="Daum C."/>
            <person name="Ezra D."/>
            <person name="Gonzalez J.B."/>
            <person name="Henrissat B."/>
            <person name="Kuo A."/>
            <person name="Liang C."/>
            <person name="Lipzen A."/>
            <person name="Lutzoni F."/>
            <person name="Magnuson J."/>
            <person name="Mondo S."/>
            <person name="Nolan M."/>
            <person name="Ohm R."/>
            <person name="Pangilinan J."/>
            <person name="Park H.-J."/>
            <person name="Ramirez L."/>
            <person name="Alfaro M."/>
            <person name="Sun H."/>
            <person name="Tritt A."/>
            <person name="Yoshinaga Y."/>
            <person name="Zwiers L.-H."/>
            <person name="Turgeon B.G."/>
            <person name="Goodwin S.B."/>
            <person name="Spatafora J.W."/>
            <person name="Crous P.W."/>
            <person name="Grigoriev I.V."/>
        </authorList>
    </citation>
    <scope>NUCLEOTIDE SEQUENCE</scope>
    <source>
        <strain evidence="4">CBS 342.82</strain>
    </source>
</reference>
<proteinExistence type="predicted"/>
<dbReference type="Pfam" id="PF00867">
    <property type="entry name" value="XPG_I"/>
    <property type="match status" value="1"/>
</dbReference>
<feature type="compositionally biased region" description="Low complexity" evidence="1">
    <location>
        <begin position="10"/>
        <end position="23"/>
    </location>
</feature>
<dbReference type="OrthoDB" id="2959108at2759"/>
<dbReference type="InterPro" id="IPR006084">
    <property type="entry name" value="XPG/Rad2"/>
</dbReference>
<dbReference type="SMART" id="SM00484">
    <property type="entry name" value="XPGI"/>
    <property type="match status" value="1"/>
</dbReference>
<dbReference type="PANTHER" id="PTHR11081:SF62">
    <property type="entry name" value="XPG-I DOMAIN-CONTAINING PROTEIN"/>
    <property type="match status" value="1"/>
</dbReference>
<dbReference type="PRINTS" id="PR00853">
    <property type="entry name" value="XPGRADSUPER"/>
</dbReference>
<dbReference type="InterPro" id="IPR006086">
    <property type="entry name" value="XPG-I_dom"/>
</dbReference>
<dbReference type="Proteomes" id="UP000504637">
    <property type="component" value="Unplaced"/>
</dbReference>
<protein>
    <submittedName>
        <fullName evidence="4">PIN domain-like protein</fullName>
    </submittedName>
</protein>
<dbReference type="RefSeq" id="XP_033462336.1">
    <property type="nucleotide sequence ID" value="XM_033602954.1"/>
</dbReference>
<organism evidence="4">
    <name type="scientific">Dissoconium aciculare CBS 342.82</name>
    <dbReference type="NCBI Taxonomy" id="1314786"/>
    <lineage>
        <taxon>Eukaryota</taxon>
        <taxon>Fungi</taxon>
        <taxon>Dikarya</taxon>
        <taxon>Ascomycota</taxon>
        <taxon>Pezizomycotina</taxon>
        <taxon>Dothideomycetes</taxon>
        <taxon>Dothideomycetidae</taxon>
        <taxon>Mycosphaerellales</taxon>
        <taxon>Dissoconiaceae</taxon>
        <taxon>Dissoconium</taxon>
    </lineage>
</organism>
<dbReference type="InterPro" id="IPR029060">
    <property type="entry name" value="PIN-like_dom_sf"/>
</dbReference>
<evidence type="ECO:0000313" key="4">
    <source>
        <dbReference type="RefSeq" id="XP_033462336.1"/>
    </source>
</evidence>
<feature type="region of interest" description="Disordered" evidence="1">
    <location>
        <begin position="383"/>
        <end position="402"/>
    </location>
</feature>
<dbReference type="Gene3D" id="3.40.50.1010">
    <property type="entry name" value="5'-nuclease"/>
    <property type="match status" value="1"/>
</dbReference>
<dbReference type="AlphaFoldDB" id="A0A6J3MBA9"/>
<dbReference type="SUPFAM" id="SSF88723">
    <property type="entry name" value="PIN domain-like"/>
    <property type="match status" value="1"/>
</dbReference>
<feature type="domain" description="XPG-I" evidence="2">
    <location>
        <begin position="128"/>
        <end position="201"/>
    </location>
</feature>
<sequence>MTVGQDPSKSEQSLCLGSLQGSSPDNEAAPEAIKTTICHTVTASHFAKIPPIIADDGHFWHKRPLRVAVDEAGWRFTNLTPAQIEKIRQGEPAANPMEKVILWRILALLRLNIQLLFVSDGLRKPGKTRRKVPHHQAPGEAEAECALLQRLGVVDAVWSDDGDCFMFGCQMLIKAHKQDGKRVNDQVRVYKAVEIRESLNFDADSVMWRASLQAALQAQGKGIVVPDTFPPWKALLGYKDPAVSTQEQAFNLRGLRGGWEKEVNLPKLRTELLMPEDENWSKFEKKGTPYDPLQKIECIILECILLNGLPQGTLDVVAPTKRKSKNIKVKEEAVTALESSILDLSRKAANRIQNDDTPTSVTSSKRQDAVMVGHRDVINPLSKKQCCGSKAPRPDAVLPLTPSRPTFRRLQLPDYNRHHHPDTSPSSVTKPLGTVIGREPDLTRGPKRPLANVDCTIVDLTQRSSDGLSNKVHGPNSQCPPCAQIFNATLKFVNSTNGSQLNHQNHKQRASENAEVDVTIASIDQLDAPVALAP</sequence>
<dbReference type="PANTHER" id="PTHR11081">
    <property type="entry name" value="FLAP ENDONUCLEASE FAMILY MEMBER"/>
    <property type="match status" value="1"/>
</dbReference>
<dbReference type="GO" id="GO:0006974">
    <property type="term" value="P:DNA damage response"/>
    <property type="evidence" value="ECO:0007669"/>
    <property type="project" value="UniProtKB-ARBA"/>
</dbReference>
<dbReference type="GO" id="GO:0017108">
    <property type="term" value="F:5'-flap endonuclease activity"/>
    <property type="evidence" value="ECO:0007669"/>
    <property type="project" value="TreeGrafter"/>
</dbReference>
<dbReference type="GeneID" id="54360754"/>
<evidence type="ECO:0000256" key="1">
    <source>
        <dbReference type="SAM" id="MobiDB-lite"/>
    </source>
</evidence>
<accession>A0A6J3MBA9</accession>
<dbReference type="CDD" id="cd09870">
    <property type="entry name" value="PIN_YEN1"/>
    <property type="match status" value="1"/>
</dbReference>
<reference evidence="4" key="2">
    <citation type="submission" date="2020-04" db="EMBL/GenBank/DDBJ databases">
        <authorList>
            <consortium name="NCBI Genome Project"/>
        </authorList>
    </citation>
    <scope>NUCLEOTIDE SEQUENCE</scope>
    <source>
        <strain evidence="4">CBS 342.82</strain>
    </source>
</reference>
<evidence type="ECO:0000313" key="3">
    <source>
        <dbReference type="Proteomes" id="UP000504637"/>
    </source>
</evidence>
<keyword evidence="3" id="KW-1185">Reference proteome</keyword>
<feature type="region of interest" description="Disordered" evidence="1">
    <location>
        <begin position="1"/>
        <end position="27"/>
    </location>
</feature>
<evidence type="ECO:0000259" key="2">
    <source>
        <dbReference type="SMART" id="SM00484"/>
    </source>
</evidence>
<gene>
    <name evidence="4" type="ORF">K489DRAFT_368478</name>
</gene>